<dbReference type="OrthoDB" id="247722at2157"/>
<dbReference type="Gene3D" id="1.10.10.10">
    <property type="entry name" value="Winged helix-like DNA-binding domain superfamily/Winged helix DNA-binding domain"/>
    <property type="match status" value="1"/>
</dbReference>
<evidence type="ECO:0000313" key="3">
    <source>
        <dbReference type="Proteomes" id="UP000766904"/>
    </source>
</evidence>
<organism evidence="2 3">
    <name type="scientific">Natronococcus pandeyae</name>
    <dbReference type="NCBI Taxonomy" id="2055836"/>
    <lineage>
        <taxon>Archaea</taxon>
        <taxon>Methanobacteriati</taxon>
        <taxon>Methanobacteriota</taxon>
        <taxon>Stenosarchaea group</taxon>
        <taxon>Halobacteria</taxon>
        <taxon>Halobacteriales</taxon>
        <taxon>Natrialbaceae</taxon>
        <taxon>Natronococcus</taxon>
    </lineage>
</organism>
<protein>
    <recommendedName>
        <fullName evidence="1">DUF7344 domain-containing protein</fullName>
    </recommendedName>
</protein>
<dbReference type="RefSeq" id="WP_148856058.1">
    <property type="nucleotide sequence ID" value="NZ_PHNJ01000001.1"/>
</dbReference>
<dbReference type="Pfam" id="PF24035">
    <property type="entry name" value="DUF7344"/>
    <property type="match status" value="1"/>
</dbReference>
<feature type="domain" description="DUF7344" evidence="1">
    <location>
        <begin position="12"/>
        <end position="91"/>
    </location>
</feature>
<evidence type="ECO:0000313" key="2">
    <source>
        <dbReference type="EMBL" id="TYL40273.1"/>
    </source>
</evidence>
<dbReference type="EMBL" id="PHNJ01000001">
    <property type="protein sequence ID" value="TYL40273.1"/>
    <property type="molecule type" value="Genomic_DNA"/>
</dbReference>
<reference evidence="2" key="1">
    <citation type="submission" date="2017-11" db="EMBL/GenBank/DDBJ databases">
        <authorList>
            <person name="Kajale S.C."/>
            <person name="Sharma A."/>
        </authorList>
    </citation>
    <scope>NUCLEOTIDE SEQUENCE</scope>
    <source>
        <strain evidence="2">LS1_42</strain>
    </source>
</reference>
<gene>
    <name evidence="2" type="ORF">CV102_01450</name>
</gene>
<comment type="caution">
    <text evidence="2">The sequence shown here is derived from an EMBL/GenBank/DDBJ whole genome shotgun (WGS) entry which is preliminary data.</text>
</comment>
<name>A0A8J8Q7S8_9EURY</name>
<evidence type="ECO:0000259" key="1">
    <source>
        <dbReference type="Pfam" id="PF24035"/>
    </source>
</evidence>
<accession>A0A8J8Q7S8</accession>
<dbReference type="AlphaFoldDB" id="A0A8J8Q7S8"/>
<sequence length="123" mass="13816">MEHGSAELDVVFDLLANQRRRRVLGVLKADDRRLTLNDLTKEIAVQESEALITDIPGDDVYDIFLSLQHTHVPKLAALELVEYDRKRNIVEPTDRLGSLEPQLSIAIGLDSDSELRPDKTGAR</sequence>
<dbReference type="Proteomes" id="UP000766904">
    <property type="component" value="Unassembled WGS sequence"/>
</dbReference>
<dbReference type="InterPro" id="IPR036388">
    <property type="entry name" value="WH-like_DNA-bd_sf"/>
</dbReference>
<keyword evidence="3" id="KW-1185">Reference proteome</keyword>
<proteinExistence type="predicted"/>
<dbReference type="InterPro" id="IPR055768">
    <property type="entry name" value="DUF7344"/>
</dbReference>